<keyword evidence="1" id="KW-0812">Transmembrane</keyword>
<dbReference type="Proteomes" id="UP001596162">
    <property type="component" value="Unassembled WGS sequence"/>
</dbReference>
<keyword evidence="1" id="KW-0472">Membrane</keyword>
<evidence type="ECO:0000256" key="1">
    <source>
        <dbReference type="SAM" id="Phobius"/>
    </source>
</evidence>
<reference evidence="3" key="1">
    <citation type="journal article" date="2019" name="Int. J. Syst. Evol. Microbiol.">
        <title>The Global Catalogue of Microorganisms (GCM) 10K type strain sequencing project: providing services to taxonomists for standard genome sequencing and annotation.</title>
        <authorList>
            <consortium name="The Broad Institute Genomics Platform"/>
            <consortium name="The Broad Institute Genome Sequencing Center for Infectious Disease"/>
            <person name="Wu L."/>
            <person name="Ma J."/>
        </authorList>
    </citation>
    <scope>NUCLEOTIDE SEQUENCE [LARGE SCALE GENOMIC DNA]</scope>
    <source>
        <strain evidence="3">JCM 17978</strain>
    </source>
</reference>
<protein>
    <submittedName>
        <fullName evidence="2">Uncharacterized protein</fullName>
    </submittedName>
</protein>
<sequence>MKKNLPLIVIIASAILIIANFIMSEKIDRGFWMSTLSSVLIIISMVLTIRANKNKDSNQ</sequence>
<proteinExistence type="predicted"/>
<organism evidence="2 3">
    <name type="scientific">Bizionia hallyeonensis</name>
    <dbReference type="NCBI Taxonomy" id="1123757"/>
    <lineage>
        <taxon>Bacteria</taxon>
        <taxon>Pseudomonadati</taxon>
        <taxon>Bacteroidota</taxon>
        <taxon>Flavobacteriia</taxon>
        <taxon>Flavobacteriales</taxon>
        <taxon>Flavobacteriaceae</taxon>
        <taxon>Bizionia</taxon>
    </lineage>
</organism>
<feature type="transmembrane region" description="Helical" evidence="1">
    <location>
        <begin position="7"/>
        <end position="24"/>
    </location>
</feature>
<feature type="transmembrane region" description="Helical" evidence="1">
    <location>
        <begin position="30"/>
        <end position="49"/>
    </location>
</feature>
<dbReference type="EMBL" id="JBHSLA010000007">
    <property type="protein sequence ID" value="MFC5196574.1"/>
    <property type="molecule type" value="Genomic_DNA"/>
</dbReference>
<keyword evidence="3" id="KW-1185">Reference proteome</keyword>
<name>A0ABW0CBH4_9FLAO</name>
<keyword evidence="1" id="KW-1133">Transmembrane helix</keyword>
<evidence type="ECO:0000313" key="2">
    <source>
        <dbReference type="EMBL" id="MFC5196574.1"/>
    </source>
</evidence>
<accession>A0ABW0CBH4</accession>
<dbReference type="RefSeq" id="WP_376862138.1">
    <property type="nucleotide sequence ID" value="NZ_JBHSLA010000007.1"/>
</dbReference>
<gene>
    <name evidence="2" type="ORF">ACFPH8_14625</name>
</gene>
<evidence type="ECO:0000313" key="3">
    <source>
        <dbReference type="Proteomes" id="UP001596162"/>
    </source>
</evidence>
<comment type="caution">
    <text evidence="2">The sequence shown here is derived from an EMBL/GenBank/DDBJ whole genome shotgun (WGS) entry which is preliminary data.</text>
</comment>